<evidence type="ECO:0000313" key="4">
    <source>
        <dbReference type="Proteomes" id="UP001208570"/>
    </source>
</evidence>
<reference evidence="3" key="1">
    <citation type="journal article" date="2023" name="Mol. Biol. Evol.">
        <title>Third-Generation Sequencing Reveals the Adaptive Role of the Epigenome in Three Deep-Sea Polychaetes.</title>
        <authorList>
            <person name="Perez M."/>
            <person name="Aroh O."/>
            <person name="Sun Y."/>
            <person name="Lan Y."/>
            <person name="Juniper S.K."/>
            <person name="Young C.R."/>
            <person name="Angers B."/>
            <person name="Qian P.Y."/>
        </authorList>
    </citation>
    <scope>NUCLEOTIDE SEQUENCE</scope>
    <source>
        <strain evidence="3">P08H-3</strain>
    </source>
</reference>
<feature type="compositionally biased region" description="Polar residues" evidence="2">
    <location>
        <begin position="72"/>
        <end position="86"/>
    </location>
</feature>
<feature type="region of interest" description="Disordered" evidence="2">
    <location>
        <begin position="1"/>
        <end position="133"/>
    </location>
</feature>
<evidence type="ECO:0000256" key="1">
    <source>
        <dbReference type="SAM" id="Coils"/>
    </source>
</evidence>
<feature type="compositionally biased region" description="Polar residues" evidence="2">
    <location>
        <begin position="7"/>
        <end position="26"/>
    </location>
</feature>
<feature type="compositionally biased region" description="Low complexity" evidence="2">
    <location>
        <begin position="37"/>
        <end position="55"/>
    </location>
</feature>
<sequence length="372" mass="42446">MDVPEGQCQSASSAATDGENCSNNELTDVKHKGTKCSGSSSHNGSTGHSGSNSLSRVGNKQLKRQRSLGNPADSTSASSECLSTNGRLEHVHRRTSLGSGTKSYPGHVPRETKMSIRRKQLAHSNSQSADERETYLTPFQRKEETIRDLRRALKESHDKLRQKDREIRMMISEKDVELSKLLADKDDEIHALTDRVRELEQECARLREDQDRLKDERDCMKLKSKELELDLRERLEREQEMYLLTYQKGKRSADFERQDTLEELASQDPKAVPVPELVAKLEQMQERLAELQTTTRINQYQDGLLLSPRTDNETKLRVIKDALFHYLTSEGQVARTQNLTILLGLAAFTDVQRRKIETTLSKTKTKKTKKNH</sequence>
<evidence type="ECO:0000313" key="3">
    <source>
        <dbReference type="EMBL" id="KAK2153208.1"/>
    </source>
</evidence>
<keyword evidence="4" id="KW-1185">Reference proteome</keyword>
<comment type="caution">
    <text evidence="3">The sequence shown here is derived from an EMBL/GenBank/DDBJ whole genome shotgun (WGS) entry which is preliminary data.</text>
</comment>
<dbReference type="EMBL" id="JAODUP010000304">
    <property type="protein sequence ID" value="KAK2153208.1"/>
    <property type="molecule type" value="Genomic_DNA"/>
</dbReference>
<evidence type="ECO:0008006" key="5">
    <source>
        <dbReference type="Google" id="ProtNLM"/>
    </source>
</evidence>
<proteinExistence type="predicted"/>
<dbReference type="AlphaFoldDB" id="A0AAD9JIB3"/>
<gene>
    <name evidence="3" type="ORF">LSH36_304g03053</name>
</gene>
<feature type="coiled-coil region" evidence="1">
    <location>
        <begin position="139"/>
        <end position="230"/>
    </location>
</feature>
<evidence type="ECO:0000256" key="2">
    <source>
        <dbReference type="SAM" id="MobiDB-lite"/>
    </source>
</evidence>
<accession>A0AAD9JIB3</accession>
<protein>
    <recommendedName>
        <fullName evidence="5">GRIP domain-containing protein</fullName>
    </recommendedName>
</protein>
<keyword evidence="1" id="KW-0175">Coiled coil</keyword>
<dbReference type="Proteomes" id="UP001208570">
    <property type="component" value="Unassembled WGS sequence"/>
</dbReference>
<name>A0AAD9JIB3_9ANNE</name>
<organism evidence="3 4">
    <name type="scientific">Paralvinella palmiformis</name>
    <dbReference type="NCBI Taxonomy" id="53620"/>
    <lineage>
        <taxon>Eukaryota</taxon>
        <taxon>Metazoa</taxon>
        <taxon>Spiralia</taxon>
        <taxon>Lophotrochozoa</taxon>
        <taxon>Annelida</taxon>
        <taxon>Polychaeta</taxon>
        <taxon>Sedentaria</taxon>
        <taxon>Canalipalpata</taxon>
        <taxon>Terebellida</taxon>
        <taxon>Terebelliformia</taxon>
        <taxon>Alvinellidae</taxon>
        <taxon>Paralvinella</taxon>
    </lineage>
</organism>